<dbReference type="Pfam" id="PF01008">
    <property type="entry name" value="IF-2B"/>
    <property type="match status" value="1"/>
</dbReference>
<keyword evidence="3" id="KW-0413">Isomerase</keyword>
<evidence type="ECO:0000256" key="1">
    <source>
        <dbReference type="ARBA" id="ARBA00022605"/>
    </source>
</evidence>
<reference evidence="3 4" key="1">
    <citation type="submission" date="2015-10" db="EMBL/GenBank/DDBJ databases">
        <title>Candidatus Desulfofervidus auxilii, a hydrogenotrophic sulfate-reducing bacterium involved in the thermophilic anaerobic oxidation of methane.</title>
        <authorList>
            <person name="Krukenberg V."/>
            <person name="Richter M."/>
            <person name="Wegener G."/>
        </authorList>
    </citation>
    <scope>NUCLEOTIDE SEQUENCE [LARGE SCALE GENOMIC DNA]</scope>
    <source>
        <strain evidence="3 4">HS1</strain>
    </source>
</reference>
<dbReference type="InterPro" id="IPR027363">
    <property type="entry name" value="M1Pi_N"/>
</dbReference>
<dbReference type="InterPro" id="IPR037171">
    <property type="entry name" value="NagB/RpiA_transferase-like"/>
</dbReference>
<evidence type="ECO:0000313" key="3">
    <source>
        <dbReference type="EMBL" id="AMM41728.1"/>
    </source>
</evidence>
<sequence>MYNPLAFPVRMENNTIYVLDETQLPFKEAYITVKSLDEALEVLGKMKTRAFGQVLLFFYTCALVREIDKTAMAFKKIRPTFDFFRLAEILKKACGQNLDIKQAVNGFVQGFEEKRKKRVKKLAKLLPAEARILTICNLNGELVYLYSALKEIGKEAIFFVSETRPYLQGTRLTFWELNKAHIPAKLICDNQAAILMKDGQINCVITGADRSNKKGDIINKIGTYALARLAHYFKIPFYALTQYPREIDIENIEIEQRPEEEVFMWLKKRDFPETIYPAFDITPAKYISGWIEICD</sequence>
<protein>
    <submittedName>
        <fullName evidence="3">Methylthioribose-1-phosphate isomerase</fullName>
    </submittedName>
</protein>
<dbReference type="Gene3D" id="3.40.50.10470">
    <property type="entry name" value="Translation initiation factor eif-2b, domain 2"/>
    <property type="match status" value="1"/>
</dbReference>
<dbReference type="AlphaFoldDB" id="A0A7U4QLU9"/>
<dbReference type="SUPFAM" id="SSF100950">
    <property type="entry name" value="NagB/RpiA/CoA transferase-like"/>
    <property type="match status" value="1"/>
</dbReference>
<dbReference type="Gene3D" id="1.20.120.420">
    <property type="entry name" value="translation initiation factor eif-2b, domain 1"/>
    <property type="match status" value="1"/>
</dbReference>
<evidence type="ECO:0000256" key="2">
    <source>
        <dbReference type="RuleBase" id="RU003814"/>
    </source>
</evidence>
<dbReference type="InterPro" id="IPR000649">
    <property type="entry name" value="IF-2B-related"/>
</dbReference>
<dbReference type="InterPro" id="IPR042529">
    <property type="entry name" value="IF_2B-like_C"/>
</dbReference>
<accession>A0A7U4QLU9</accession>
<dbReference type="GO" id="GO:0019509">
    <property type="term" value="P:L-methionine salvage from methylthioadenosine"/>
    <property type="evidence" value="ECO:0007669"/>
    <property type="project" value="TreeGrafter"/>
</dbReference>
<dbReference type="RefSeq" id="WP_066064633.1">
    <property type="nucleotide sequence ID" value="NZ_CP013015.1"/>
</dbReference>
<evidence type="ECO:0000313" key="4">
    <source>
        <dbReference type="Proteomes" id="UP000070560"/>
    </source>
</evidence>
<dbReference type="EMBL" id="CP013015">
    <property type="protein sequence ID" value="AMM41728.1"/>
    <property type="molecule type" value="Genomic_DNA"/>
</dbReference>
<dbReference type="GO" id="GO:0046523">
    <property type="term" value="F:S-methyl-5-thioribose-1-phosphate isomerase activity"/>
    <property type="evidence" value="ECO:0007669"/>
    <property type="project" value="TreeGrafter"/>
</dbReference>
<dbReference type="PANTHER" id="PTHR43475:SF1">
    <property type="entry name" value="METHYLTHIORIBOSE-1-PHOSPHATE ISOMERASE"/>
    <property type="match status" value="1"/>
</dbReference>
<proteinExistence type="inferred from homology"/>
<dbReference type="KEGG" id="daw:HS1_001934"/>
<organism evidence="3 4">
    <name type="scientific">Desulfofervidus auxilii</name>
    <dbReference type="NCBI Taxonomy" id="1621989"/>
    <lineage>
        <taxon>Bacteria</taxon>
        <taxon>Pseudomonadati</taxon>
        <taxon>Thermodesulfobacteriota</taxon>
        <taxon>Candidatus Desulfofervidia</taxon>
        <taxon>Candidatus Desulfofervidales</taxon>
        <taxon>Candidatus Desulfofervidaceae</taxon>
        <taxon>Candidatus Desulfofervidus</taxon>
    </lineage>
</organism>
<keyword evidence="1" id="KW-0028">Amino-acid biosynthesis</keyword>
<dbReference type="PANTHER" id="PTHR43475">
    <property type="entry name" value="METHYLTHIORIBOSE-1-PHOSPHATE ISOMERASE"/>
    <property type="match status" value="1"/>
</dbReference>
<keyword evidence="4" id="KW-1185">Reference proteome</keyword>
<dbReference type="Proteomes" id="UP000070560">
    <property type="component" value="Chromosome"/>
</dbReference>
<dbReference type="OrthoDB" id="9803436at2"/>
<comment type="similarity">
    <text evidence="2">Belongs to the eIF-2B alpha/beta/delta subunits family.</text>
</comment>
<gene>
    <name evidence="3" type="ORF">HS1_001934</name>
</gene>
<name>A0A7U4QLU9_DESA2</name>